<dbReference type="InterPro" id="IPR001433">
    <property type="entry name" value="OxRdtase_FAD/NAD-bd"/>
</dbReference>
<keyword evidence="7" id="KW-0560">Oxidoreductase</keyword>
<dbReference type="PANTHER" id="PTHR43314">
    <property type="match status" value="1"/>
</dbReference>
<accession>A0AAD9UQ79</accession>
<dbReference type="Proteomes" id="UP001214638">
    <property type="component" value="Unassembled WGS sequence"/>
</dbReference>
<dbReference type="InterPro" id="IPR017938">
    <property type="entry name" value="Riboflavin_synthase-like_b-brl"/>
</dbReference>
<comment type="similarity">
    <text evidence="2">Belongs to the ferredoxin--NADP reductase type 1 family.</text>
</comment>
<dbReference type="Pfam" id="PF00175">
    <property type="entry name" value="NAD_binding_1"/>
    <property type="match status" value="1"/>
</dbReference>
<evidence type="ECO:0000256" key="7">
    <source>
        <dbReference type="ARBA" id="ARBA00023002"/>
    </source>
</evidence>
<dbReference type="PROSITE" id="PS51384">
    <property type="entry name" value="FAD_FR"/>
    <property type="match status" value="1"/>
</dbReference>
<evidence type="ECO:0000313" key="12">
    <source>
        <dbReference type="Proteomes" id="UP001214638"/>
    </source>
</evidence>
<dbReference type="AlphaFoldDB" id="A0AAD9UQ79"/>
<evidence type="ECO:0000256" key="2">
    <source>
        <dbReference type="ARBA" id="ARBA00008312"/>
    </source>
</evidence>
<evidence type="ECO:0000256" key="9">
    <source>
        <dbReference type="SAM" id="SignalP"/>
    </source>
</evidence>
<feature type="signal peptide" evidence="9">
    <location>
        <begin position="1"/>
        <end position="17"/>
    </location>
</feature>
<keyword evidence="4" id="KW-0285">Flavoprotein</keyword>
<dbReference type="SUPFAM" id="SSF52343">
    <property type="entry name" value="Ferredoxin reductase-like, C-terminal NADP-linked domain"/>
    <property type="match status" value="1"/>
</dbReference>
<evidence type="ECO:0000259" key="10">
    <source>
        <dbReference type="PROSITE" id="PS51384"/>
    </source>
</evidence>
<dbReference type="InterPro" id="IPR015701">
    <property type="entry name" value="FNR"/>
</dbReference>
<comment type="caution">
    <text evidence="11">The sequence shown here is derived from an EMBL/GenBank/DDBJ whole genome shotgun (WGS) entry which is preliminary data.</text>
</comment>
<dbReference type="Gene3D" id="2.40.30.10">
    <property type="entry name" value="Translation factors"/>
    <property type="match status" value="1"/>
</dbReference>
<dbReference type="KEGG" id="bdw:94335042"/>
<feature type="chain" id="PRO_5042294495" description="ferredoxin--NADP(+) reductase" evidence="9">
    <location>
        <begin position="18"/>
        <end position="274"/>
    </location>
</feature>
<dbReference type="GO" id="GO:0004324">
    <property type="term" value="F:ferredoxin-NADP+ reductase activity"/>
    <property type="evidence" value="ECO:0007669"/>
    <property type="project" value="UniProtKB-EC"/>
</dbReference>
<evidence type="ECO:0000256" key="6">
    <source>
        <dbReference type="ARBA" id="ARBA00022857"/>
    </source>
</evidence>
<dbReference type="InterPro" id="IPR001709">
    <property type="entry name" value="Flavoprot_Pyr_Nucl_cyt_Rdtase"/>
</dbReference>
<keyword evidence="5" id="KW-0274">FAD</keyword>
<evidence type="ECO:0000256" key="4">
    <source>
        <dbReference type="ARBA" id="ARBA00022630"/>
    </source>
</evidence>
<name>A0AAD9UQ79_9APIC</name>
<organism evidence="11 12">
    <name type="scientific">Babesia duncani</name>
    <dbReference type="NCBI Taxonomy" id="323732"/>
    <lineage>
        <taxon>Eukaryota</taxon>
        <taxon>Sar</taxon>
        <taxon>Alveolata</taxon>
        <taxon>Apicomplexa</taxon>
        <taxon>Aconoidasida</taxon>
        <taxon>Piroplasmida</taxon>
        <taxon>Babesiidae</taxon>
        <taxon>Babesia</taxon>
    </lineage>
</organism>
<comment type="cofactor">
    <cofactor evidence="1">
        <name>FAD</name>
        <dbReference type="ChEBI" id="CHEBI:57692"/>
    </cofactor>
</comment>
<keyword evidence="9" id="KW-0732">Signal</keyword>
<evidence type="ECO:0000256" key="5">
    <source>
        <dbReference type="ARBA" id="ARBA00022827"/>
    </source>
</evidence>
<sequence>MTTLWVVLLIGTCRTLCFSLTKTHNPRNSVLGSVPQKSIQHCYRTKSPLIAKVHSVSKLGSNGFDRSFYHIVVDHGGRFKYSAGQYCGVIPPGMRQDINRPHHCRSYTMTALRPQDCIDPQNGFALCVRTPYMENYDTCVDDNANKSICSRYLVSVKPGDEIKILGPFTGKLLLSDYDLSGKSNIIMVATGAGIAPFMAHLQILLGENENCNGDDAGKIILIFGVQGDDTFLYRNELEKYQSQFPNRFELIKAYSQHPVPSERAYVQVWKFTKY</sequence>
<evidence type="ECO:0000256" key="8">
    <source>
        <dbReference type="ARBA" id="ARBA00047776"/>
    </source>
</evidence>
<feature type="domain" description="FAD-binding FR-type" evidence="10">
    <location>
        <begin position="46"/>
        <end position="174"/>
    </location>
</feature>
<dbReference type="EMBL" id="JALLKP010000001">
    <property type="protein sequence ID" value="KAK2197741.1"/>
    <property type="molecule type" value="Genomic_DNA"/>
</dbReference>
<evidence type="ECO:0000256" key="1">
    <source>
        <dbReference type="ARBA" id="ARBA00001974"/>
    </source>
</evidence>
<gene>
    <name evidence="11" type="ORF">BdWA1_000744</name>
</gene>
<dbReference type="PRINTS" id="PR00371">
    <property type="entry name" value="FPNCR"/>
</dbReference>
<proteinExistence type="inferred from homology"/>
<keyword evidence="6" id="KW-0521">NADP</keyword>
<dbReference type="InterPro" id="IPR017927">
    <property type="entry name" value="FAD-bd_FR_type"/>
</dbReference>
<dbReference type="GeneID" id="94335042"/>
<dbReference type="EC" id="1.18.1.2" evidence="3"/>
<dbReference type="SUPFAM" id="SSF63380">
    <property type="entry name" value="Riboflavin synthase domain-like"/>
    <property type="match status" value="1"/>
</dbReference>
<evidence type="ECO:0000313" key="11">
    <source>
        <dbReference type="EMBL" id="KAK2197741.1"/>
    </source>
</evidence>
<comment type="catalytic activity">
    <reaction evidence="8">
        <text>2 reduced [2Fe-2S]-[ferredoxin] + NADP(+) + H(+) = 2 oxidized [2Fe-2S]-[ferredoxin] + NADPH</text>
        <dbReference type="Rhea" id="RHEA:20125"/>
        <dbReference type="Rhea" id="RHEA-COMP:10000"/>
        <dbReference type="Rhea" id="RHEA-COMP:10001"/>
        <dbReference type="ChEBI" id="CHEBI:15378"/>
        <dbReference type="ChEBI" id="CHEBI:33737"/>
        <dbReference type="ChEBI" id="CHEBI:33738"/>
        <dbReference type="ChEBI" id="CHEBI:57783"/>
        <dbReference type="ChEBI" id="CHEBI:58349"/>
        <dbReference type="EC" id="1.18.1.2"/>
    </reaction>
</comment>
<keyword evidence="12" id="KW-1185">Reference proteome</keyword>
<protein>
    <recommendedName>
        <fullName evidence="3">ferredoxin--NADP(+) reductase</fullName>
        <ecNumber evidence="3">1.18.1.2</ecNumber>
    </recommendedName>
</protein>
<dbReference type="InterPro" id="IPR039261">
    <property type="entry name" value="FNR_nucleotide-bd"/>
</dbReference>
<evidence type="ECO:0000256" key="3">
    <source>
        <dbReference type="ARBA" id="ARBA00013223"/>
    </source>
</evidence>
<dbReference type="RefSeq" id="XP_067804583.1">
    <property type="nucleotide sequence ID" value="XM_067945792.1"/>
</dbReference>
<reference evidence="11" key="1">
    <citation type="journal article" date="2023" name="Nat. Microbiol.">
        <title>Babesia duncani multi-omics identifies virulence factors and drug targets.</title>
        <authorList>
            <person name="Singh P."/>
            <person name="Lonardi S."/>
            <person name="Liang Q."/>
            <person name="Vydyam P."/>
            <person name="Khabirova E."/>
            <person name="Fang T."/>
            <person name="Gihaz S."/>
            <person name="Thekkiniath J."/>
            <person name="Munshi M."/>
            <person name="Abel S."/>
            <person name="Ciampossin L."/>
            <person name="Batugedara G."/>
            <person name="Gupta M."/>
            <person name="Lu X.M."/>
            <person name="Lenz T."/>
            <person name="Chakravarty S."/>
            <person name="Cornillot E."/>
            <person name="Hu Y."/>
            <person name="Ma W."/>
            <person name="Gonzalez L.M."/>
            <person name="Sanchez S."/>
            <person name="Estrada K."/>
            <person name="Sanchez-Flores A."/>
            <person name="Montero E."/>
            <person name="Harb O.S."/>
            <person name="Le Roch K.G."/>
            <person name="Mamoun C.B."/>
        </authorList>
    </citation>
    <scope>NUCLEOTIDE SEQUENCE</scope>
    <source>
        <strain evidence="11">WA1</strain>
    </source>
</reference>
<dbReference type="Gene3D" id="3.40.50.80">
    <property type="entry name" value="Nucleotide-binding domain of ferredoxin-NADP reductase (FNR) module"/>
    <property type="match status" value="1"/>
</dbReference>